<name>A0ABU5J444_9BACI</name>
<dbReference type="Pfam" id="PF09299">
    <property type="entry name" value="Mu-transpos_C"/>
    <property type="match status" value="1"/>
</dbReference>
<evidence type="ECO:0000313" key="4">
    <source>
        <dbReference type="Proteomes" id="UP001290455"/>
    </source>
</evidence>
<reference evidence="3 4" key="1">
    <citation type="submission" date="2023-11" db="EMBL/GenBank/DDBJ databases">
        <title>Bacillus jintuensis, isolated from a mudflat on the Beibu Gulf coast.</title>
        <authorList>
            <person name="Li M."/>
        </authorList>
    </citation>
    <scope>NUCLEOTIDE SEQUENCE [LARGE SCALE GENOMIC DNA]</scope>
    <source>
        <strain evidence="3 4">31A1R</strain>
    </source>
</reference>
<dbReference type="PROSITE" id="PS50994">
    <property type="entry name" value="INTEGRASE"/>
    <property type="match status" value="1"/>
</dbReference>
<evidence type="ECO:0000313" key="3">
    <source>
        <dbReference type="EMBL" id="MDZ5474184.1"/>
    </source>
</evidence>
<dbReference type="InterPro" id="IPR036397">
    <property type="entry name" value="RNaseH_sf"/>
</dbReference>
<feature type="compositionally biased region" description="Basic and acidic residues" evidence="1">
    <location>
        <begin position="684"/>
        <end position="693"/>
    </location>
</feature>
<dbReference type="SUPFAM" id="SSF53098">
    <property type="entry name" value="Ribonuclease H-like"/>
    <property type="match status" value="1"/>
</dbReference>
<accession>A0ABU5J444</accession>
<keyword evidence="4" id="KW-1185">Reference proteome</keyword>
<evidence type="ECO:0000259" key="2">
    <source>
        <dbReference type="PROSITE" id="PS50994"/>
    </source>
</evidence>
<dbReference type="InterPro" id="IPR015378">
    <property type="entry name" value="Transposase-like_Mu_C"/>
</dbReference>
<gene>
    <name evidence="3" type="ORF">SM124_21040</name>
</gene>
<dbReference type="RefSeq" id="WP_322448478.1">
    <property type="nucleotide sequence ID" value="NZ_JAXOFX010000021.1"/>
</dbReference>
<dbReference type="InterPro" id="IPR012337">
    <property type="entry name" value="RNaseH-like_sf"/>
</dbReference>
<dbReference type="InterPro" id="IPR001584">
    <property type="entry name" value="Integrase_cat-core"/>
</dbReference>
<feature type="region of interest" description="Disordered" evidence="1">
    <location>
        <begin position="660"/>
        <end position="693"/>
    </location>
</feature>
<sequence>MNTLSVNQILFDVDSEKKFRILWIDENYILSYVIDIEDRLATPYIIRISELNEKIHHGEMVLRLEEMDIFIDRKPTQIDIEYRDKSWQIIKDIVKLEPDIYEKSKRKKLIDSEVILKKKVNSHNTVYKLLRKYWQRGKVKDSLYPNYYNSGHGGSPVTYKKKPGRSKNNGKGGIIIGEKEKNIFAKVVNKYYLTKEKQSLSHAYKMMIKEYYHQSTYYKDGNKQYIIEPVERKPTLRQFSYWFKKEYTGDSVIKAREGEHIYEKDYRQVLGSSAYDTFGPGSVYQVDATIANVYIISRLNRNWSIGRPVVYFVVDVFSRLITGMYIGIENVSWKAMSSALANAHMDKVEYCKKYGINITLDQWPACHSPTAIVGDRGELISKFADKLTNGLGIEIENLPPYRPDWKGIVEKLFDTSQEKIKPFLPGYVHSNYGERGSSDYRLDAAITIDEYTKILIYFVNYYNQNFYIKDYVRDSDMIEDEVEPIPIKLWEWGVRRKSGKLRSPKMKMVNFYLLPTGEATVTDKGIKYKRMLYNCETAMKQSWYSKARQRGTWKVSISFDPRNMDIVYLHTNDKELYEECNLLEHQEVYQGKTLEEIEQLIEHETNEYIDFQDVQLENEINLFSNIESIVEKALEDKKETFDATISKTKRVSNIKQYRNEELEERRKEESLVQPFPYTSEDEDKISKSEQPVKNENRVSILDLYKKKRQRNLDDE</sequence>
<dbReference type="EMBL" id="JAXOFX010000021">
    <property type="protein sequence ID" value="MDZ5474184.1"/>
    <property type="molecule type" value="Genomic_DNA"/>
</dbReference>
<comment type="caution">
    <text evidence="3">The sequence shown here is derived from an EMBL/GenBank/DDBJ whole genome shotgun (WGS) entry which is preliminary data.</text>
</comment>
<organism evidence="3 4">
    <name type="scientific">Robertmurraya mangrovi</name>
    <dbReference type="NCBI Taxonomy" id="3098077"/>
    <lineage>
        <taxon>Bacteria</taxon>
        <taxon>Bacillati</taxon>
        <taxon>Bacillota</taxon>
        <taxon>Bacilli</taxon>
        <taxon>Bacillales</taxon>
        <taxon>Bacillaceae</taxon>
        <taxon>Robertmurraya</taxon>
    </lineage>
</organism>
<dbReference type="Proteomes" id="UP001290455">
    <property type="component" value="Unassembled WGS sequence"/>
</dbReference>
<evidence type="ECO:0000256" key="1">
    <source>
        <dbReference type="SAM" id="MobiDB-lite"/>
    </source>
</evidence>
<feature type="compositionally biased region" description="Basic and acidic residues" evidence="1">
    <location>
        <begin position="660"/>
        <end position="670"/>
    </location>
</feature>
<protein>
    <submittedName>
        <fullName evidence="3">DDE-type integrase/transposase/recombinase</fullName>
    </submittedName>
</protein>
<proteinExistence type="predicted"/>
<dbReference type="Gene3D" id="3.30.420.10">
    <property type="entry name" value="Ribonuclease H-like superfamily/Ribonuclease H"/>
    <property type="match status" value="1"/>
</dbReference>
<feature type="domain" description="Integrase catalytic" evidence="2">
    <location>
        <begin position="276"/>
        <end position="494"/>
    </location>
</feature>